<keyword evidence="2 9" id="KW-0716">Sensory transduction</keyword>
<evidence type="ECO:0000256" key="3">
    <source>
        <dbReference type="ARBA" id="ARBA00022692"/>
    </source>
</evidence>
<keyword evidence="6 9" id="KW-0472">Membrane</keyword>
<dbReference type="GO" id="GO:0005886">
    <property type="term" value="C:plasma membrane"/>
    <property type="evidence" value="ECO:0007669"/>
    <property type="project" value="UniProtKB-SubCell"/>
</dbReference>
<feature type="transmembrane region" description="Helical" evidence="9">
    <location>
        <begin position="157"/>
        <end position="179"/>
    </location>
</feature>
<keyword evidence="8 9" id="KW-0807">Transducer</keyword>
<protein>
    <recommendedName>
        <fullName evidence="9">Odorant receptor</fullName>
    </recommendedName>
</protein>
<dbReference type="AlphaFoldDB" id="A0A2H4NT95"/>
<evidence type="ECO:0000256" key="8">
    <source>
        <dbReference type="ARBA" id="ARBA00023224"/>
    </source>
</evidence>
<organism evidence="10">
    <name type="scientific">Eriocrania semipurpurella</name>
    <dbReference type="NCBI Taxonomy" id="41180"/>
    <lineage>
        <taxon>Eukaryota</taxon>
        <taxon>Metazoa</taxon>
        <taxon>Ecdysozoa</taxon>
        <taxon>Arthropoda</taxon>
        <taxon>Hexapoda</taxon>
        <taxon>Insecta</taxon>
        <taxon>Pterygota</taxon>
        <taxon>Neoptera</taxon>
        <taxon>Endopterygota</taxon>
        <taxon>Lepidoptera</taxon>
        <taxon>Glossata</taxon>
        <taxon>Eriocranioidea</taxon>
        <taxon>Eriocraniidae</taxon>
        <taxon>Eriocrania</taxon>
    </lineage>
</organism>
<feature type="transmembrane region" description="Helical" evidence="9">
    <location>
        <begin position="44"/>
        <end position="62"/>
    </location>
</feature>
<feature type="transmembrane region" description="Helical" evidence="9">
    <location>
        <begin position="339"/>
        <end position="362"/>
    </location>
</feature>
<dbReference type="PANTHER" id="PTHR21137:SF43">
    <property type="entry name" value="ODORANT RECEPTOR 47A-RELATED"/>
    <property type="match status" value="1"/>
</dbReference>
<feature type="transmembrane region" description="Helical" evidence="9">
    <location>
        <begin position="408"/>
        <end position="432"/>
    </location>
</feature>
<sequence>MAELYEEDMKKSLKPLYWMLSPGAVWPCDSPHRWVHIAHGIHRFNAASFYTFITISEITFMFQNLDDFDVWTDAAATIFTTLTALIKMCFAFGKRHYLNRVFRQFLFSDYGFFMPFVKEVHTNQGLWEREKTGDFKKYLNDSMQDGLRECRFLFKTLGNALGITLVEYVLVAFFLTLYYHNKEGHEGRKWFLAFRTAVPWDWEQPVNYALTMIMQILAAAVTMQGFGMDLLFGAVMVMINRQYKILGNIVENLDVFAEVYRTDSGRRLVDGQEQTKEEFEASDDACCKLFVECVEHYDRLLMECNLIDKKLGFVFLTQFVTSSLTLCLVTYKASTEQNIGNLCIYLVYFVAACSQLLVYCYYGERMLELGEHLGDLAYQTPWMDRSIKFQHSIRMFIRQAQRQMRITAWGFSDLSLPTFTSILSSAMSYFTLLRSMNEPME</sequence>
<evidence type="ECO:0000256" key="1">
    <source>
        <dbReference type="ARBA" id="ARBA00004141"/>
    </source>
</evidence>
<feature type="transmembrane region" description="Helical" evidence="9">
    <location>
        <begin position="212"/>
        <end position="239"/>
    </location>
</feature>
<keyword evidence="4 9" id="KW-0552">Olfaction</keyword>
<dbReference type="GO" id="GO:0007165">
    <property type="term" value="P:signal transduction"/>
    <property type="evidence" value="ECO:0007669"/>
    <property type="project" value="UniProtKB-KW"/>
</dbReference>
<evidence type="ECO:0000256" key="9">
    <source>
        <dbReference type="RuleBase" id="RU351113"/>
    </source>
</evidence>
<accession>A0A2H4NT95</accession>
<dbReference type="Pfam" id="PF02949">
    <property type="entry name" value="7tm_6"/>
    <property type="match status" value="1"/>
</dbReference>
<evidence type="ECO:0000256" key="6">
    <source>
        <dbReference type="ARBA" id="ARBA00023136"/>
    </source>
</evidence>
<comment type="similarity">
    <text evidence="9">Belongs to the insect chemoreceptor superfamily. Heteromeric odorant receptor channel (TC 1.A.69) family.</text>
</comment>
<feature type="transmembrane region" description="Helical" evidence="9">
    <location>
        <begin position="74"/>
        <end position="93"/>
    </location>
</feature>
<name>A0A2H4NT95_9NEOP</name>
<keyword evidence="5 9" id="KW-1133">Transmembrane helix</keyword>
<dbReference type="GO" id="GO:0005549">
    <property type="term" value="F:odorant binding"/>
    <property type="evidence" value="ECO:0007669"/>
    <property type="project" value="InterPro"/>
</dbReference>
<dbReference type="GO" id="GO:0004984">
    <property type="term" value="F:olfactory receptor activity"/>
    <property type="evidence" value="ECO:0007669"/>
    <property type="project" value="InterPro"/>
</dbReference>
<feature type="transmembrane region" description="Helical" evidence="9">
    <location>
        <begin position="311"/>
        <end position="333"/>
    </location>
</feature>
<keyword evidence="3 9" id="KW-0812">Transmembrane</keyword>
<evidence type="ECO:0000256" key="2">
    <source>
        <dbReference type="ARBA" id="ARBA00022606"/>
    </source>
</evidence>
<evidence type="ECO:0000256" key="5">
    <source>
        <dbReference type="ARBA" id="ARBA00022989"/>
    </source>
</evidence>
<dbReference type="InterPro" id="IPR004117">
    <property type="entry name" value="7tm6_olfct_rcpt"/>
</dbReference>
<keyword evidence="7 9" id="KW-0675">Receptor</keyword>
<evidence type="ECO:0000256" key="7">
    <source>
        <dbReference type="ARBA" id="ARBA00023170"/>
    </source>
</evidence>
<comment type="subcellular location">
    <subcellularLocation>
        <location evidence="9">Cell membrane</location>
        <topology evidence="9">Multi-pass membrane protein</topology>
    </subcellularLocation>
    <subcellularLocation>
        <location evidence="1">Membrane</location>
        <topology evidence="1">Multi-pass membrane protein</topology>
    </subcellularLocation>
</comment>
<dbReference type="PANTHER" id="PTHR21137">
    <property type="entry name" value="ODORANT RECEPTOR"/>
    <property type="match status" value="1"/>
</dbReference>
<proteinExistence type="evidence at transcript level"/>
<gene>
    <name evidence="10" type="primary">OR2</name>
</gene>
<reference evidence="10" key="1">
    <citation type="journal article" date="2017" name="Mol. Biol. Evol.">
        <title>Characterization of Odorant Receptors from a Non-ditrysian Moth, Eriocrania semipurpurella Sheds Light on the Origin of Sex Pheromone Receptors in Lepidoptera.</title>
        <authorList>
            <person name="Yuvaraj J.K."/>
            <person name="Corcoran J.A."/>
            <person name="Andersson M.N."/>
            <person name="Newcomb R.D."/>
            <person name="Anderbrant O."/>
            <person name="Lofstedt C."/>
        </authorList>
    </citation>
    <scope>NUCLEOTIDE SEQUENCE</scope>
    <source>
        <tissue evidence="10">Antenna</tissue>
    </source>
</reference>
<evidence type="ECO:0000256" key="4">
    <source>
        <dbReference type="ARBA" id="ARBA00022725"/>
    </source>
</evidence>
<dbReference type="EMBL" id="KY750556">
    <property type="protein sequence ID" value="ATV96623.1"/>
    <property type="molecule type" value="mRNA"/>
</dbReference>
<evidence type="ECO:0000313" key="10">
    <source>
        <dbReference type="EMBL" id="ATV96623.1"/>
    </source>
</evidence>